<evidence type="ECO:0000313" key="3">
    <source>
        <dbReference type="EMBL" id="EMZ33789.1"/>
    </source>
</evidence>
<dbReference type="Proteomes" id="UP000012589">
    <property type="component" value="Unassembled WGS sequence"/>
</dbReference>
<dbReference type="STRING" id="1235802.C823_01329"/>
<dbReference type="eggNOG" id="COG0860">
    <property type="taxonomic scope" value="Bacteria"/>
</dbReference>
<dbReference type="EMBL" id="AQFT01000039">
    <property type="protein sequence ID" value="EMZ33789.1"/>
    <property type="molecule type" value="Genomic_DNA"/>
</dbReference>
<dbReference type="OrthoDB" id="9806267at2"/>
<dbReference type="SMART" id="SM00646">
    <property type="entry name" value="Ami_3"/>
    <property type="match status" value="1"/>
</dbReference>
<evidence type="ECO:0000256" key="1">
    <source>
        <dbReference type="ARBA" id="ARBA00022801"/>
    </source>
</evidence>
<keyword evidence="1" id="KW-0378">Hydrolase</keyword>
<dbReference type="PANTHER" id="PTHR30404">
    <property type="entry name" value="N-ACETYLMURAMOYL-L-ALANINE AMIDASE"/>
    <property type="match status" value="1"/>
</dbReference>
<dbReference type="GO" id="GO:0030288">
    <property type="term" value="C:outer membrane-bounded periplasmic space"/>
    <property type="evidence" value="ECO:0007669"/>
    <property type="project" value="TreeGrafter"/>
</dbReference>
<dbReference type="SUPFAM" id="SSF53187">
    <property type="entry name" value="Zn-dependent exopeptidases"/>
    <property type="match status" value="1"/>
</dbReference>
<dbReference type="NCBIfam" id="TIGR02883">
    <property type="entry name" value="spore_cwlD"/>
    <property type="match status" value="1"/>
</dbReference>
<proteinExistence type="predicted"/>
<dbReference type="InterPro" id="IPR014234">
    <property type="entry name" value="Spore_CwlD"/>
</dbReference>
<organism evidence="3 4">
    <name type="scientific">Eubacterium plexicaudatum ASF492</name>
    <dbReference type="NCBI Taxonomy" id="1235802"/>
    <lineage>
        <taxon>Bacteria</taxon>
        <taxon>Bacillati</taxon>
        <taxon>Bacillota</taxon>
        <taxon>Clostridia</taxon>
        <taxon>Eubacteriales</taxon>
        <taxon>Eubacteriaceae</taxon>
        <taxon>Eubacterium</taxon>
    </lineage>
</organism>
<dbReference type="InterPro" id="IPR002508">
    <property type="entry name" value="MurNAc-LAA_cat"/>
</dbReference>
<accession>N2BAM0</accession>
<gene>
    <name evidence="3" type="ORF">C823_01329</name>
</gene>
<dbReference type="HOGENOM" id="CLU_014322_7_0_9"/>
<dbReference type="PANTHER" id="PTHR30404:SF0">
    <property type="entry name" value="N-ACETYLMURAMOYL-L-ALANINE AMIDASE AMIC"/>
    <property type="match status" value="1"/>
</dbReference>
<dbReference type="PROSITE" id="PS51257">
    <property type="entry name" value="PROKAR_LIPOPROTEIN"/>
    <property type="match status" value="1"/>
</dbReference>
<dbReference type="InterPro" id="IPR050695">
    <property type="entry name" value="N-acetylmuramoyl_amidase_3"/>
</dbReference>
<dbReference type="PATRIC" id="fig|1235802.3.peg.1418"/>
<evidence type="ECO:0000259" key="2">
    <source>
        <dbReference type="SMART" id="SM00646"/>
    </source>
</evidence>
<evidence type="ECO:0000313" key="4">
    <source>
        <dbReference type="Proteomes" id="UP000012589"/>
    </source>
</evidence>
<reference evidence="3 4" key="1">
    <citation type="journal article" date="2014" name="Genome Announc.">
        <title>Draft genome sequences of the altered schaedler flora, a defined bacterial community from gnotobiotic mice.</title>
        <authorList>
            <person name="Wannemuehler M.J."/>
            <person name="Overstreet A.M."/>
            <person name="Ward D.V."/>
            <person name="Phillips G.J."/>
        </authorList>
    </citation>
    <scope>NUCLEOTIDE SEQUENCE [LARGE SCALE GENOMIC DNA]</scope>
    <source>
        <strain evidence="3 4">ASF492</strain>
    </source>
</reference>
<comment type="caution">
    <text evidence="3">The sequence shown here is derived from an EMBL/GenBank/DDBJ whole genome shotgun (WGS) entry which is preliminary data.</text>
</comment>
<name>N2BAM0_9FIRM</name>
<protein>
    <submittedName>
        <fullName evidence="3">N-acetylmuramoyl-L-alanine amidase CwlD</fullName>
    </submittedName>
</protein>
<feature type="domain" description="MurNAc-LAA" evidence="2">
    <location>
        <begin position="110"/>
        <end position="222"/>
    </location>
</feature>
<dbReference type="CDD" id="cd02696">
    <property type="entry name" value="MurNAc-LAA"/>
    <property type="match status" value="1"/>
</dbReference>
<keyword evidence="4" id="KW-1185">Reference proteome</keyword>
<sequence>MKQRLELVMSVVILICACILAKTSAVYVTGRQVEKQEDCIVIDVGHGGFDSGKIGVNGELEKDINLQIALKLKKTIEDTGMNVIMTREDDQGLYDESASNKKAQDLQRRCDLINETKPLMTISIHQNSYTSPEIKGAQVFYYTTSSESQKLAEILQNTLIEQVDPQNHRAAKSNDSYYLLKRTDSVIVIVECGFLSNPEEAEKLSEEDYQQKMADAICHGIHQYLDEDQ</sequence>
<dbReference type="Gene3D" id="3.40.630.40">
    <property type="entry name" value="Zn-dependent exopeptidases"/>
    <property type="match status" value="1"/>
</dbReference>
<dbReference type="GO" id="GO:0009253">
    <property type="term" value="P:peptidoglycan catabolic process"/>
    <property type="evidence" value="ECO:0007669"/>
    <property type="project" value="InterPro"/>
</dbReference>
<dbReference type="AlphaFoldDB" id="N2BAM0"/>
<dbReference type="GO" id="GO:0008745">
    <property type="term" value="F:N-acetylmuramoyl-L-alanine amidase activity"/>
    <property type="evidence" value="ECO:0007669"/>
    <property type="project" value="InterPro"/>
</dbReference>
<dbReference type="Pfam" id="PF01520">
    <property type="entry name" value="Amidase_3"/>
    <property type="match status" value="1"/>
</dbReference>